<dbReference type="Proteomes" id="UP000621492">
    <property type="component" value="Unassembled WGS sequence"/>
</dbReference>
<dbReference type="Gene3D" id="1.20.120.1450">
    <property type="match status" value="1"/>
</dbReference>
<gene>
    <name evidence="1" type="primary">hepS</name>
    <name evidence="1" type="ORF">GCM10011409_08660</name>
</gene>
<dbReference type="Pfam" id="PF07307">
    <property type="entry name" value="HEPPP_synt_1"/>
    <property type="match status" value="1"/>
</dbReference>
<dbReference type="EMBL" id="BMJD01000004">
    <property type="protein sequence ID" value="GGB33508.1"/>
    <property type="molecule type" value="Genomic_DNA"/>
</dbReference>
<protein>
    <submittedName>
        <fullName evidence="1">Heptaprenyl diphosphate synthase component 1</fullName>
    </submittedName>
</protein>
<reference evidence="1" key="1">
    <citation type="journal article" date="2014" name="Int. J. Syst. Evol. Microbiol.">
        <title>Complete genome sequence of Corynebacterium casei LMG S-19264T (=DSM 44701T), isolated from a smear-ripened cheese.</title>
        <authorList>
            <consortium name="US DOE Joint Genome Institute (JGI-PGF)"/>
            <person name="Walter F."/>
            <person name="Albersmeier A."/>
            <person name="Kalinowski J."/>
            <person name="Ruckert C."/>
        </authorList>
    </citation>
    <scope>NUCLEOTIDE SEQUENCE</scope>
    <source>
        <strain evidence="1">CGMCC 1.15454</strain>
    </source>
</reference>
<sequence>MNTTGMEFAHIKELIKDKIQHTYLDKYIKKPIIDEEKLFVLLSVMNHTTLTESKKRDYIITTMLVQIALDTHDLVVKTSNSDEGKQQKQEKQLTVLAGDYYSGLYYALLAEAGDFDMIHVLASAIKEINEYKMKLYYLEAESLEVFLQIVRKVESLLFVHTAKFVKEVAVKNLIEEWLLVNRLIHEKQQFYVKGYSPLLDIWSHQNDSEGYAALIKNVDSIINKLLGTIEKSAMELPDYYRDLKMHIINRINGDPTMDTIHVEEG</sequence>
<reference evidence="1" key="2">
    <citation type="submission" date="2020-09" db="EMBL/GenBank/DDBJ databases">
        <authorList>
            <person name="Sun Q."/>
            <person name="Zhou Y."/>
        </authorList>
    </citation>
    <scope>NUCLEOTIDE SEQUENCE</scope>
    <source>
        <strain evidence="1">CGMCC 1.15454</strain>
    </source>
</reference>
<name>A0A9W5X4R2_9BACI</name>
<proteinExistence type="predicted"/>
<dbReference type="RefSeq" id="WP_088050465.1">
    <property type="nucleotide sequence ID" value="NZ_BMJD01000004.1"/>
</dbReference>
<keyword evidence="2" id="KW-1185">Reference proteome</keyword>
<evidence type="ECO:0000313" key="1">
    <source>
        <dbReference type="EMBL" id="GGB33508.1"/>
    </source>
</evidence>
<evidence type="ECO:0000313" key="2">
    <source>
        <dbReference type="Proteomes" id="UP000621492"/>
    </source>
</evidence>
<dbReference type="AlphaFoldDB" id="A0A9W5X4R2"/>
<comment type="caution">
    <text evidence="1">The sequence shown here is derived from an EMBL/GenBank/DDBJ whole genome shotgun (WGS) entry which is preliminary data.</text>
</comment>
<accession>A0A9W5X4R2</accession>
<dbReference type="InterPro" id="IPR009920">
    <property type="entry name" value="HEPPP_synth_su1"/>
</dbReference>
<organism evidence="1 2">
    <name type="scientific">Lentibacillus populi</name>
    <dbReference type="NCBI Taxonomy" id="1827502"/>
    <lineage>
        <taxon>Bacteria</taxon>
        <taxon>Bacillati</taxon>
        <taxon>Bacillota</taxon>
        <taxon>Bacilli</taxon>
        <taxon>Bacillales</taxon>
        <taxon>Bacillaceae</taxon>
        <taxon>Lentibacillus</taxon>
    </lineage>
</organism>
<dbReference type="GO" id="GO:0009234">
    <property type="term" value="P:menaquinone biosynthetic process"/>
    <property type="evidence" value="ECO:0007669"/>
    <property type="project" value="InterPro"/>
</dbReference>